<proteinExistence type="inferred from homology"/>
<dbReference type="GeneTree" id="ENSGT00390000001304"/>
<comment type="similarity">
    <text evidence="2 9">Belongs to the PGAP3 family.</text>
</comment>
<organism evidence="10 11">
    <name type="scientific">Eptatretus burgeri</name>
    <name type="common">Inshore hagfish</name>
    <dbReference type="NCBI Taxonomy" id="7764"/>
    <lineage>
        <taxon>Eukaryota</taxon>
        <taxon>Metazoa</taxon>
        <taxon>Chordata</taxon>
        <taxon>Craniata</taxon>
        <taxon>Vertebrata</taxon>
        <taxon>Cyclostomata</taxon>
        <taxon>Myxini</taxon>
        <taxon>Myxiniformes</taxon>
        <taxon>Myxinidae</taxon>
        <taxon>Eptatretinae</taxon>
        <taxon>Eptatretus</taxon>
    </lineage>
</organism>
<feature type="signal peptide" evidence="9">
    <location>
        <begin position="1"/>
        <end position="27"/>
    </location>
</feature>
<evidence type="ECO:0000256" key="6">
    <source>
        <dbReference type="ARBA" id="ARBA00022989"/>
    </source>
</evidence>
<evidence type="ECO:0000256" key="9">
    <source>
        <dbReference type="RuleBase" id="RU365066"/>
    </source>
</evidence>
<evidence type="ECO:0000256" key="3">
    <source>
        <dbReference type="ARBA" id="ARBA00022502"/>
    </source>
</evidence>
<evidence type="ECO:0000256" key="4">
    <source>
        <dbReference type="ARBA" id="ARBA00022692"/>
    </source>
</evidence>
<dbReference type="PANTHER" id="PTHR13148">
    <property type="entry name" value="PER1-RELATED"/>
    <property type="match status" value="1"/>
</dbReference>
<evidence type="ECO:0000313" key="10">
    <source>
        <dbReference type="Ensembl" id="ENSEBUP00000015255.1"/>
    </source>
</evidence>
<name>A0A8C4QGS6_EPTBU</name>
<comment type="function">
    <text evidence="9">Involved in the lipid remodeling steps of GPI-anchor maturation.</text>
</comment>
<evidence type="ECO:0000256" key="1">
    <source>
        <dbReference type="ARBA" id="ARBA00004127"/>
    </source>
</evidence>
<keyword evidence="3 9" id="KW-0337">GPI-anchor biosynthesis</keyword>
<dbReference type="AlphaFoldDB" id="A0A8C4QGS6"/>
<dbReference type="OMA" id="DFMIEDC"/>
<feature type="transmembrane region" description="Helical" evidence="9">
    <location>
        <begin position="291"/>
        <end position="309"/>
    </location>
</feature>
<reference evidence="10" key="2">
    <citation type="submission" date="2025-09" db="UniProtKB">
        <authorList>
            <consortium name="Ensembl"/>
        </authorList>
    </citation>
    <scope>IDENTIFICATION</scope>
</reference>
<sequence>MRPPIVGLSLVTPLLLASCNVFSGALGSSGDEQPFYRNCINNCSRRFCFGDALSKFVARQPLYMRLTGWDCVEECRYGCMWRTVDLLQEAGYDIPQFHGKWPFVRWLCIQEPLSAIFSALNGFSYLFMARRYRASVPSTAPTYTTVVRFSAVAVLAWCFSFAYHCKDTPLTERMDYFGATSLLLYSVYFCCMRTLGLQHPWVAKYFGCLLLIVFGLHIFYMSYVCFDYGYNMLLSIAIGMLNLLWWSGWCVSTLSTRPYVWRCLLTMLCLHGVFLLELFDFSPLLWALDAHALWHLSTAPIPLLFYGFLIEDSRCLLREEELHKFL</sequence>
<feature type="transmembrane region" description="Helical" evidence="9">
    <location>
        <begin position="176"/>
        <end position="195"/>
    </location>
</feature>
<dbReference type="Ensembl" id="ENSEBUT00000015831.1">
    <property type="protein sequence ID" value="ENSEBUP00000015255.1"/>
    <property type="gene ID" value="ENSEBUG00000009611.1"/>
</dbReference>
<dbReference type="Pfam" id="PF04080">
    <property type="entry name" value="Per1"/>
    <property type="match status" value="1"/>
</dbReference>
<feature type="transmembrane region" description="Helical" evidence="9">
    <location>
        <begin position="259"/>
        <end position="279"/>
    </location>
</feature>
<accession>A0A8C4QGS6</accession>
<protein>
    <recommendedName>
        <fullName evidence="9">Post-GPI attachment to proteins factor 3</fullName>
    </recommendedName>
</protein>
<keyword evidence="9" id="KW-0333">Golgi apparatus</keyword>
<dbReference type="GO" id="GO:0000139">
    <property type="term" value="C:Golgi membrane"/>
    <property type="evidence" value="ECO:0007669"/>
    <property type="project" value="UniProtKB-SubCell"/>
</dbReference>
<evidence type="ECO:0000256" key="7">
    <source>
        <dbReference type="ARBA" id="ARBA00023136"/>
    </source>
</evidence>
<evidence type="ECO:0000313" key="11">
    <source>
        <dbReference type="Proteomes" id="UP000694388"/>
    </source>
</evidence>
<keyword evidence="11" id="KW-1185">Reference proteome</keyword>
<evidence type="ECO:0000256" key="2">
    <source>
        <dbReference type="ARBA" id="ARBA00006387"/>
    </source>
</evidence>
<reference evidence="10" key="1">
    <citation type="submission" date="2025-08" db="UniProtKB">
        <authorList>
            <consortium name="Ensembl"/>
        </authorList>
    </citation>
    <scope>IDENTIFICATION</scope>
</reference>
<feature type="transmembrane region" description="Helical" evidence="9">
    <location>
        <begin position="228"/>
        <end position="247"/>
    </location>
</feature>
<evidence type="ECO:0000256" key="5">
    <source>
        <dbReference type="ARBA" id="ARBA00022729"/>
    </source>
</evidence>
<comment type="subcellular location">
    <subcellularLocation>
        <location evidence="1">Endomembrane system</location>
        <topology evidence="1">Multi-pass membrane protein</topology>
    </subcellularLocation>
    <subcellularLocation>
        <location evidence="9">Golgi apparatus membrane</location>
        <topology evidence="9">Multi-pass membrane protein</topology>
    </subcellularLocation>
</comment>
<dbReference type="Proteomes" id="UP000694388">
    <property type="component" value="Unplaced"/>
</dbReference>
<feature type="transmembrane region" description="Helical" evidence="9">
    <location>
        <begin position="202"/>
        <end position="222"/>
    </location>
</feature>
<dbReference type="GO" id="GO:0016788">
    <property type="term" value="F:hydrolase activity, acting on ester bonds"/>
    <property type="evidence" value="ECO:0007669"/>
    <property type="project" value="TreeGrafter"/>
</dbReference>
<evidence type="ECO:0000256" key="8">
    <source>
        <dbReference type="ARBA" id="ARBA00093305"/>
    </source>
</evidence>
<dbReference type="GO" id="GO:0006506">
    <property type="term" value="P:GPI anchor biosynthetic process"/>
    <property type="evidence" value="ECO:0007669"/>
    <property type="project" value="UniProtKB-KW"/>
</dbReference>
<keyword evidence="4 9" id="KW-0812">Transmembrane</keyword>
<comment type="function">
    <text evidence="8">Involved in the fatty acid remodeling steps of GPI-anchor maturation where the unsaturated acyl chain at sn-2 of inositol phosphate is replaced by a saturated stearoyl chain. May catalyze the first step of the fatty acid remodeling, by removing the unsaturated acyl chain at sn-2 of inositol phosphate, generating a lyso-GPI intermediate. The fatty acid remodeling steps is critical for the integration of GPI-APs into lipid rafts.</text>
</comment>
<keyword evidence="6 9" id="KW-1133">Transmembrane helix</keyword>
<keyword evidence="7 9" id="KW-0472">Membrane</keyword>
<dbReference type="PANTHER" id="PTHR13148:SF0">
    <property type="entry name" value="POST-GPI ATTACHMENT TO PROTEINS FACTOR 3"/>
    <property type="match status" value="1"/>
</dbReference>
<dbReference type="GO" id="GO:0005789">
    <property type="term" value="C:endoplasmic reticulum membrane"/>
    <property type="evidence" value="ECO:0007669"/>
    <property type="project" value="TreeGrafter"/>
</dbReference>
<keyword evidence="5 9" id="KW-0732">Signal</keyword>
<dbReference type="PROSITE" id="PS51257">
    <property type="entry name" value="PROKAR_LIPOPROTEIN"/>
    <property type="match status" value="1"/>
</dbReference>
<feature type="transmembrane region" description="Helical" evidence="9">
    <location>
        <begin position="103"/>
        <end position="128"/>
    </location>
</feature>
<feature type="transmembrane region" description="Helical" evidence="9">
    <location>
        <begin position="140"/>
        <end position="164"/>
    </location>
</feature>
<feature type="chain" id="PRO_5034668877" description="Post-GPI attachment to proteins factor 3" evidence="9">
    <location>
        <begin position="28"/>
        <end position="326"/>
    </location>
</feature>
<dbReference type="InterPro" id="IPR007217">
    <property type="entry name" value="Per1-like"/>
</dbReference>